<reference evidence="1 2" key="1">
    <citation type="submission" date="2018-06" db="EMBL/GenBank/DDBJ databases">
        <authorList>
            <consortium name="Pathogen Informatics"/>
            <person name="Doyle S."/>
        </authorList>
    </citation>
    <scope>NUCLEOTIDE SEQUENCE [LARGE SCALE GENOMIC DNA]</scope>
    <source>
        <strain evidence="1 2">NCTC11647</strain>
    </source>
</reference>
<gene>
    <name evidence="1" type="ORF">NCTC11647_03373</name>
</gene>
<dbReference type="AlphaFoldDB" id="A0A2X1XPC0"/>
<organism evidence="1 2">
    <name type="scientific">Photobacterium damselae</name>
    <dbReference type="NCBI Taxonomy" id="38293"/>
    <lineage>
        <taxon>Bacteria</taxon>
        <taxon>Pseudomonadati</taxon>
        <taxon>Pseudomonadota</taxon>
        <taxon>Gammaproteobacteria</taxon>
        <taxon>Vibrionales</taxon>
        <taxon>Vibrionaceae</taxon>
        <taxon>Photobacterium</taxon>
    </lineage>
</organism>
<evidence type="ECO:0000313" key="2">
    <source>
        <dbReference type="Proteomes" id="UP000251647"/>
    </source>
</evidence>
<dbReference type="EMBL" id="UATL01000005">
    <property type="protein sequence ID" value="SPY44429.1"/>
    <property type="molecule type" value="Genomic_DNA"/>
</dbReference>
<dbReference type="Proteomes" id="UP000251647">
    <property type="component" value="Unassembled WGS sequence"/>
</dbReference>
<accession>A0A2X1XPC0</accession>
<dbReference type="PROSITE" id="PS51257">
    <property type="entry name" value="PROKAR_LIPOPROTEIN"/>
    <property type="match status" value="1"/>
</dbReference>
<sequence length="293" mass="32957">MGDLMQRTTTHRLAIAVTVVALAGCSSTPKQQQPETNQLPVYKFTDVAHNFIAENAERSSGTVVDKGFFNPKKNNSFGYRYCASSPDAASTDMEAFKLLAQSTCDTNLGTMVDLPHGTWCVYNPNTPEEAPIFSAYISDSDLWTDLCPTGPFVTMKVNENREYTKDQWFKEAQVLGYEPYSIHRKVEPVKSGVRSESFRTTPATDKNLDTWADESYYIYKNVGATVCLVDKQKSVPYDVTYRGKVVSAKDGRVRVLATQKFKGDVRTAPKYEVLPWHKKAYINADVNSWFLCE</sequence>
<proteinExistence type="predicted"/>
<protein>
    <submittedName>
        <fullName evidence="1">Uncharacterized protein</fullName>
    </submittedName>
</protein>
<name>A0A2X1XPC0_PHODM</name>
<evidence type="ECO:0000313" key="1">
    <source>
        <dbReference type="EMBL" id="SPY44429.1"/>
    </source>
</evidence>